<dbReference type="OrthoDB" id="9986634at2759"/>
<dbReference type="KEGG" id="epa:110237882"/>
<feature type="region of interest" description="Disordered" evidence="2">
    <location>
        <begin position="1"/>
        <end position="57"/>
    </location>
</feature>
<dbReference type="GeneID" id="110237882"/>
<dbReference type="PANTHER" id="PTHR14485:SF2">
    <property type="entry name" value="FUNGAL STAND N-TERMINAL GOODBYE DOMAIN-CONTAINING PROTEIN"/>
    <property type="match status" value="1"/>
</dbReference>
<proteinExistence type="predicted"/>
<feature type="compositionally biased region" description="Low complexity" evidence="2">
    <location>
        <begin position="8"/>
        <end position="25"/>
    </location>
</feature>
<dbReference type="AlphaFoldDB" id="A0A913X597"/>
<feature type="repeat" description="TPR" evidence="1">
    <location>
        <begin position="151"/>
        <end position="184"/>
    </location>
</feature>
<feature type="repeat" description="TPR" evidence="1">
    <location>
        <begin position="198"/>
        <end position="231"/>
    </location>
</feature>
<protein>
    <submittedName>
        <fullName evidence="3">Uncharacterized protein</fullName>
    </submittedName>
</protein>
<dbReference type="PROSITE" id="PS50005">
    <property type="entry name" value="TPR"/>
    <property type="match status" value="2"/>
</dbReference>
<dbReference type="RefSeq" id="XP_020899162.1">
    <property type="nucleotide sequence ID" value="XM_021043503.2"/>
</dbReference>
<reference evidence="3" key="1">
    <citation type="submission" date="2022-11" db="UniProtKB">
        <authorList>
            <consortium name="EnsemblMetazoa"/>
        </authorList>
    </citation>
    <scope>IDENTIFICATION</scope>
</reference>
<dbReference type="SUPFAM" id="SSF48452">
    <property type="entry name" value="TPR-like"/>
    <property type="match status" value="2"/>
</dbReference>
<keyword evidence="4" id="KW-1185">Reference proteome</keyword>
<dbReference type="Proteomes" id="UP000887567">
    <property type="component" value="Unplaced"/>
</dbReference>
<dbReference type="InterPro" id="IPR042621">
    <property type="entry name" value="TTC23/TTC23L"/>
</dbReference>
<sequence length="465" mass="51540">MADDQDEASSVPPVIISIPSASSSVQESIEDSRKVHHGSSSEDSSSDAEDTSDKPEVLLKRTRKIARHSTNEESVRERIRCVALARIVHGDCHWQLAKAYSKLAQAYLNAGMELQALGHAGNARDILVASDAISYQGRQNYDRRDVIPVIERTYLIMGQAYLMLKQYKKAENTLKKAQLVSSERSSLSKEYRHPERAVKIDVSLGKAALKLGKAGFALESFEKALELAQEKFGNKSKRLIPIYQNIGQAEMLQGMDVTSKERALDSYLKAHAIAKERYEDDSIEVLADSSMAVAGVYCLFDDDYQQSKAQQHLQAAYDIYNTIEGPYSARTIKAQEELCHLLIRNNSIEESIKLLKSLLSSKLAAFGDPSVEAANVHHLLGSIYLKKGKIDSALQHLKSCKAMLTCALGPNHRKTKKIQATMDFIKRAPTAKSFASSEEKLKERPRFSQVVGRSKPLGSKGIIAD</sequence>
<evidence type="ECO:0000313" key="3">
    <source>
        <dbReference type="EnsemblMetazoa" id="XP_020899162.1"/>
    </source>
</evidence>
<organism evidence="3 4">
    <name type="scientific">Exaiptasia diaphana</name>
    <name type="common">Tropical sea anemone</name>
    <name type="synonym">Aiptasia pulchella</name>
    <dbReference type="NCBI Taxonomy" id="2652724"/>
    <lineage>
        <taxon>Eukaryota</taxon>
        <taxon>Metazoa</taxon>
        <taxon>Cnidaria</taxon>
        <taxon>Anthozoa</taxon>
        <taxon>Hexacorallia</taxon>
        <taxon>Actiniaria</taxon>
        <taxon>Aiptasiidae</taxon>
        <taxon>Exaiptasia</taxon>
    </lineage>
</organism>
<dbReference type="Gene3D" id="1.25.40.10">
    <property type="entry name" value="Tetratricopeptide repeat domain"/>
    <property type="match status" value="3"/>
</dbReference>
<keyword evidence="1" id="KW-0802">TPR repeat</keyword>
<dbReference type="OMA" id="FNQDDQM"/>
<dbReference type="InterPro" id="IPR019734">
    <property type="entry name" value="TPR_rpt"/>
</dbReference>
<dbReference type="SMART" id="SM00028">
    <property type="entry name" value="TPR"/>
    <property type="match status" value="5"/>
</dbReference>
<evidence type="ECO:0000256" key="2">
    <source>
        <dbReference type="SAM" id="MobiDB-lite"/>
    </source>
</evidence>
<dbReference type="InterPro" id="IPR011990">
    <property type="entry name" value="TPR-like_helical_dom_sf"/>
</dbReference>
<evidence type="ECO:0000256" key="1">
    <source>
        <dbReference type="PROSITE-ProRule" id="PRU00339"/>
    </source>
</evidence>
<accession>A0A913X597</accession>
<dbReference type="PANTHER" id="PTHR14485">
    <property type="entry name" value="TETRATRICOPEPTIDE REPEAT PROTEIN 23"/>
    <property type="match status" value="1"/>
</dbReference>
<feature type="region of interest" description="Disordered" evidence="2">
    <location>
        <begin position="435"/>
        <end position="465"/>
    </location>
</feature>
<dbReference type="Pfam" id="PF13181">
    <property type="entry name" value="TPR_8"/>
    <property type="match status" value="2"/>
</dbReference>
<evidence type="ECO:0000313" key="4">
    <source>
        <dbReference type="Proteomes" id="UP000887567"/>
    </source>
</evidence>
<dbReference type="EnsemblMetazoa" id="XM_021043503.2">
    <property type="protein sequence ID" value="XP_020899162.1"/>
    <property type="gene ID" value="LOC110237882"/>
</dbReference>
<feature type="compositionally biased region" description="Basic and acidic residues" evidence="2">
    <location>
        <begin position="437"/>
        <end position="446"/>
    </location>
</feature>
<name>A0A913X597_EXADI</name>